<feature type="transmembrane region" description="Helical" evidence="1">
    <location>
        <begin position="112"/>
        <end position="134"/>
    </location>
</feature>
<feature type="transmembrane region" description="Helical" evidence="1">
    <location>
        <begin position="21"/>
        <end position="44"/>
    </location>
</feature>
<sequence length="148" mass="16284">MKKRTELDERQLWQRGNVFKHAFVFLLGALAAEGACKAFGITWAEGPWEAVLLIWASVALCWWEFILRDISPMGRSQKTFFFAMGLCGLCIVVMELASLAAGRGPLLKEAMLTSAGATTLIGCLMASILGVYLAKSLRDKRRPAGDEE</sequence>
<gene>
    <name evidence="2" type="ORF">H9942_00765</name>
</gene>
<keyword evidence="1" id="KW-0812">Transmembrane</keyword>
<reference evidence="2" key="1">
    <citation type="journal article" date="2021" name="PeerJ">
        <title>Extensive microbial diversity within the chicken gut microbiome revealed by metagenomics and culture.</title>
        <authorList>
            <person name="Gilroy R."/>
            <person name="Ravi A."/>
            <person name="Getino M."/>
            <person name="Pursley I."/>
            <person name="Horton D.L."/>
            <person name="Alikhan N.F."/>
            <person name="Baker D."/>
            <person name="Gharbi K."/>
            <person name="Hall N."/>
            <person name="Watson M."/>
            <person name="Adriaenssens E.M."/>
            <person name="Foster-Nyarko E."/>
            <person name="Jarju S."/>
            <person name="Secka A."/>
            <person name="Antonio M."/>
            <person name="Oren A."/>
            <person name="Chaudhuri R.R."/>
            <person name="La Ragione R."/>
            <person name="Hildebrand F."/>
            <person name="Pallen M.J."/>
        </authorList>
    </citation>
    <scope>NUCLEOTIDE SEQUENCE</scope>
    <source>
        <strain evidence="2">ChiBcolR8-3208</strain>
    </source>
</reference>
<feature type="transmembrane region" description="Helical" evidence="1">
    <location>
        <begin position="50"/>
        <end position="67"/>
    </location>
</feature>
<accession>A0A9D2LWK1</accession>
<evidence type="ECO:0000313" key="2">
    <source>
        <dbReference type="EMBL" id="HJB36583.1"/>
    </source>
</evidence>
<feature type="transmembrane region" description="Helical" evidence="1">
    <location>
        <begin position="79"/>
        <end position="100"/>
    </location>
</feature>
<organism evidence="2 3">
    <name type="scientific">Candidatus Acutalibacter ornithocaccae</name>
    <dbReference type="NCBI Taxonomy" id="2838416"/>
    <lineage>
        <taxon>Bacteria</taxon>
        <taxon>Bacillati</taxon>
        <taxon>Bacillota</taxon>
        <taxon>Clostridia</taxon>
        <taxon>Eubacteriales</taxon>
        <taxon>Acutalibacteraceae</taxon>
        <taxon>Acutalibacter</taxon>
    </lineage>
</organism>
<evidence type="ECO:0000313" key="3">
    <source>
        <dbReference type="Proteomes" id="UP000824214"/>
    </source>
</evidence>
<evidence type="ECO:0000256" key="1">
    <source>
        <dbReference type="SAM" id="Phobius"/>
    </source>
</evidence>
<keyword evidence="1" id="KW-0472">Membrane</keyword>
<dbReference type="Proteomes" id="UP000824214">
    <property type="component" value="Unassembled WGS sequence"/>
</dbReference>
<dbReference type="EMBL" id="DWXZ01000010">
    <property type="protein sequence ID" value="HJB36583.1"/>
    <property type="molecule type" value="Genomic_DNA"/>
</dbReference>
<reference evidence="2" key="2">
    <citation type="submission" date="2021-04" db="EMBL/GenBank/DDBJ databases">
        <authorList>
            <person name="Gilroy R."/>
        </authorList>
    </citation>
    <scope>NUCLEOTIDE SEQUENCE</scope>
    <source>
        <strain evidence="2">ChiBcolR8-3208</strain>
    </source>
</reference>
<keyword evidence="1" id="KW-1133">Transmembrane helix</keyword>
<name>A0A9D2LWK1_9FIRM</name>
<proteinExistence type="predicted"/>
<dbReference type="AlphaFoldDB" id="A0A9D2LWK1"/>
<protein>
    <submittedName>
        <fullName evidence="2">Uncharacterized protein</fullName>
    </submittedName>
</protein>
<comment type="caution">
    <text evidence="2">The sequence shown here is derived from an EMBL/GenBank/DDBJ whole genome shotgun (WGS) entry which is preliminary data.</text>
</comment>